<evidence type="ECO:0000259" key="2">
    <source>
        <dbReference type="Pfam" id="PF02922"/>
    </source>
</evidence>
<protein>
    <submittedName>
        <fullName evidence="4">Aamy domain-containing protein</fullName>
    </submittedName>
</protein>
<dbReference type="InterPro" id="IPR014756">
    <property type="entry name" value="Ig_E-set"/>
</dbReference>
<feature type="domain" description="Glycosyl hydrolase family 13 catalytic" evidence="1">
    <location>
        <begin position="210"/>
        <end position="280"/>
    </location>
</feature>
<dbReference type="AlphaFoldDB" id="A0A0N5ASM3"/>
<evidence type="ECO:0000259" key="1">
    <source>
        <dbReference type="Pfam" id="PF00128"/>
    </source>
</evidence>
<dbReference type="InterPro" id="IPR017853">
    <property type="entry name" value="GH"/>
</dbReference>
<reference evidence="4" key="1">
    <citation type="submission" date="2017-02" db="UniProtKB">
        <authorList>
            <consortium name="WormBaseParasite"/>
        </authorList>
    </citation>
    <scope>IDENTIFICATION</scope>
</reference>
<dbReference type="SUPFAM" id="SSF51445">
    <property type="entry name" value="(Trans)glycosidases"/>
    <property type="match status" value="1"/>
</dbReference>
<dbReference type="SUPFAM" id="SSF81296">
    <property type="entry name" value="E set domains"/>
    <property type="match status" value="1"/>
</dbReference>
<dbReference type="GO" id="GO:0005737">
    <property type="term" value="C:cytoplasm"/>
    <property type="evidence" value="ECO:0007669"/>
    <property type="project" value="TreeGrafter"/>
</dbReference>
<dbReference type="PANTHER" id="PTHR43651">
    <property type="entry name" value="1,4-ALPHA-GLUCAN-BRANCHING ENZYME"/>
    <property type="match status" value="1"/>
</dbReference>
<evidence type="ECO:0000313" key="4">
    <source>
        <dbReference type="WBParaSite" id="SMUV_0000779901-mRNA-1"/>
    </source>
</evidence>
<dbReference type="InterPro" id="IPR013783">
    <property type="entry name" value="Ig-like_fold"/>
</dbReference>
<keyword evidence="3" id="KW-1185">Reference proteome</keyword>
<accession>A0A0N5ASM3</accession>
<dbReference type="GO" id="GO:0005978">
    <property type="term" value="P:glycogen biosynthetic process"/>
    <property type="evidence" value="ECO:0007669"/>
    <property type="project" value="TreeGrafter"/>
</dbReference>
<dbReference type="Proteomes" id="UP000046393">
    <property type="component" value="Unplaced"/>
</dbReference>
<feature type="domain" description="Glycoside hydrolase family 13 N-terminal" evidence="2">
    <location>
        <begin position="59"/>
        <end position="142"/>
    </location>
</feature>
<proteinExistence type="predicted"/>
<dbReference type="Pfam" id="PF02922">
    <property type="entry name" value="CBM_48"/>
    <property type="match status" value="1"/>
</dbReference>
<dbReference type="GO" id="GO:0004553">
    <property type="term" value="F:hydrolase activity, hydrolyzing O-glycosyl compounds"/>
    <property type="evidence" value="ECO:0007669"/>
    <property type="project" value="InterPro"/>
</dbReference>
<dbReference type="Pfam" id="PF00128">
    <property type="entry name" value="Alpha-amylase"/>
    <property type="match status" value="1"/>
</dbReference>
<dbReference type="GO" id="GO:0003844">
    <property type="term" value="F:1,4-alpha-glucan branching enzyme activity"/>
    <property type="evidence" value="ECO:0007669"/>
    <property type="project" value="TreeGrafter"/>
</dbReference>
<dbReference type="InterPro" id="IPR004193">
    <property type="entry name" value="Glyco_hydro_13_N"/>
</dbReference>
<dbReference type="Gene3D" id="2.60.40.10">
    <property type="entry name" value="Immunoglobulins"/>
    <property type="match status" value="1"/>
</dbReference>
<dbReference type="WBParaSite" id="SMUV_0000779901-mRNA-1">
    <property type="protein sequence ID" value="SMUV_0000779901-mRNA-1"/>
    <property type="gene ID" value="SMUV_0000779901"/>
</dbReference>
<dbReference type="STRING" id="451379.A0A0N5ASM3"/>
<dbReference type="CDD" id="cd02854">
    <property type="entry name" value="E_set_GBE_euk_N"/>
    <property type="match status" value="1"/>
</dbReference>
<dbReference type="PANTHER" id="PTHR43651:SF3">
    <property type="entry name" value="1,4-ALPHA-GLUCAN-BRANCHING ENZYME"/>
    <property type="match status" value="1"/>
</dbReference>
<dbReference type="FunFam" id="2.60.40.10:FF:002515">
    <property type="entry name" value="Alpha-amylase"/>
    <property type="match status" value="1"/>
</dbReference>
<dbReference type="InterPro" id="IPR006047">
    <property type="entry name" value="GH13_cat_dom"/>
</dbReference>
<name>A0A0N5ASM3_9BILA</name>
<organism evidence="3 4">
    <name type="scientific">Syphacia muris</name>
    <dbReference type="NCBI Taxonomy" id="451379"/>
    <lineage>
        <taxon>Eukaryota</taxon>
        <taxon>Metazoa</taxon>
        <taxon>Ecdysozoa</taxon>
        <taxon>Nematoda</taxon>
        <taxon>Chromadorea</taxon>
        <taxon>Rhabditida</taxon>
        <taxon>Spirurina</taxon>
        <taxon>Oxyuridomorpha</taxon>
        <taxon>Oxyuroidea</taxon>
        <taxon>Oxyuridae</taxon>
        <taxon>Syphacia</taxon>
    </lineage>
</organism>
<evidence type="ECO:0000313" key="3">
    <source>
        <dbReference type="Proteomes" id="UP000046393"/>
    </source>
</evidence>
<dbReference type="Gene3D" id="3.20.20.80">
    <property type="entry name" value="Glycosidases"/>
    <property type="match status" value="1"/>
</dbReference>
<sequence length="352" mass="40390">MGGVSSHSPPNLGKLLELDGYLKNYSNEICRRYSVYRSYVDKIEECGGWEKFTSGYLEYGMNVMSDNSVECLEWAPGAEQLALVGDFNNWDVTANLYEKMPFGKWKLTIPPKDGSCAISHNSVVKIAVKKDGQFHMKLSPWAKYVTRPKDSIIYHQQFYNPPPAERYIQKAPKPPKPEDLRIYEAHVGISSWEGKVNSYREFADNVIPRIQKQGYNAIQLMAIMEHVYYASFGYQVTSFFAPASRCGNPSDLKYLVDKAHEAGLFILLDVVHSHASKNVEDGLNEFDGTQGGYFHDNARGYHTLWDSRLFDYTQIETLRFLLSNLRWWIEEYGFDGFRFDGVTSMLYHTHGI</sequence>